<evidence type="ECO:0000256" key="3">
    <source>
        <dbReference type="ARBA" id="ARBA00022525"/>
    </source>
</evidence>
<dbReference type="PANTHER" id="PTHR10500:SF7">
    <property type="entry name" value="BETA-MICROSEMINOPROTEIN"/>
    <property type="match status" value="1"/>
</dbReference>
<dbReference type="EMBL" id="WNYA01000011">
    <property type="protein sequence ID" value="KAG8551978.1"/>
    <property type="molecule type" value="Genomic_DNA"/>
</dbReference>
<comment type="subcellular location">
    <subcellularLocation>
        <location evidence="1">Secreted</location>
    </subcellularLocation>
</comment>
<evidence type="ECO:0000256" key="2">
    <source>
        <dbReference type="ARBA" id="ARBA00010352"/>
    </source>
</evidence>
<feature type="chain" id="PRO_5043664095" evidence="5">
    <location>
        <begin position="22"/>
        <end position="114"/>
    </location>
</feature>
<organism evidence="6 7">
    <name type="scientific">Engystomops pustulosus</name>
    <name type="common">Tungara frog</name>
    <name type="synonym">Physalaemus pustulosus</name>
    <dbReference type="NCBI Taxonomy" id="76066"/>
    <lineage>
        <taxon>Eukaryota</taxon>
        <taxon>Metazoa</taxon>
        <taxon>Chordata</taxon>
        <taxon>Craniata</taxon>
        <taxon>Vertebrata</taxon>
        <taxon>Euteleostomi</taxon>
        <taxon>Amphibia</taxon>
        <taxon>Batrachia</taxon>
        <taxon>Anura</taxon>
        <taxon>Neobatrachia</taxon>
        <taxon>Hyloidea</taxon>
        <taxon>Leptodactylidae</taxon>
        <taxon>Leiuperinae</taxon>
        <taxon>Engystomops</taxon>
    </lineage>
</organism>
<evidence type="ECO:0000313" key="6">
    <source>
        <dbReference type="EMBL" id="KAG8551978.1"/>
    </source>
</evidence>
<keyword evidence="3" id="KW-0964">Secreted</keyword>
<reference evidence="6" key="1">
    <citation type="thesis" date="2020" institute="ProQuest LLC" country="789 East Eisenhower Parkway, Ann Arbor, MI, USA">
        <title>Comparative Genomics and Chromosome Evolution.</title>
        <authorList>
            <person name="Mudd A.B."/>
        </authorList>
    </citation>
    <scope>NUCLEOTIDE SEQUENCE</scope>
    <source>
        <strain evidence="6">237g6f4</strain>
        <tissue evidence="6">Blood</tissue>
    </source>
</reference>
<dbReference type="Proteomes" id="UP000824782">
    <property type="component" value="Unassembled WGS sequence"/>
</dbReference>
<keyword evidence="5" id="KW-0732">Signal</keyword>
<keyword evidence="4" id="KW-1015">Disulfide bond</keyword>
<comment type="caution">
    <text evidence="6">The sequence shown here is derived from an EMBL/GenBank/DDBJ whole genome shotgun (WGS) entry which is preliminary data.</text>
</comment>
<dbReference type="Gene3D" id="2.20.25.590">
    <property type="match status" value="1"/>
</dbReference>
<feature type="signal peptide" evidence="5">
    <location>
        <begin position="1"/>
        <end position="21"/>
    </location>
</feature>
<protein>
    <submittedName>
        <fullName evidence="6">Uncharacterized protein</fullName>
    </submittedName>
</protein>
<evidence type="ECO:0000256" key="5">
    <source>
        <dbReference type="SAM" id="SignalP"/>
    </source>
</evidence>
<gene>
    <name evidence="6" type="ORF">GDO81_004357</name>
</gene>
<evidence type="ECO:0000256" key="4">
    <source>
        <dbReference type="ARBA" id="ARBA00023157"/>
    </source>
</evidence>
<dbReference type="AlphaFoldDB" id="A0AAV7A014"/>
<keyword evidence="7" id="KW-1185">Reference proteome</keyword>
<dbReference type="Pfam" id="PF05825">
    <property type="entry name" value="PSP94"/>
    <property type="match status" value="1"/>
</dbReference>
<comment type="similarity">
    <text evidence="2">Belongs to the beta-microseminoprotein family.</text>
</comment>
<accession>A0AAV7A014</accession>
<evidence type="ECO:0000313" key="7">
    <source>
        <dbReference type="Proteomes" id="UP000824782"/>
    </source>
</evidence>
<proteinExistence type="inferred from homology"/>
<evidence type="ECO:0000256" key="1">
    <source>
        <dbReference type="ARBA" id="ARBA00004613"/>
    </source>
</evidence>
<dbReference type="PANTHER" id="PTHR10500">
    <property type="entry name" value="BETA-MICROSEMINOPROTEIN"/>
    <property type="match status" value="1"/>
</dbReference>
<dbReference type="Gene3D" id="2.10.70.10">
    <property type="entry name" value="Complement Module, domain 1"/>
    <property type="match status" value="1"/>
</dbReference>
<dbReference type="InterPro" id="IPR008735">
    <property type="entry name" value="PSP94"/>
</dbReference>
<sequence length="114" mass="12706">MKYSLVIALFSFGIIVGICDAACFNTPPKRIRGRDPGGCTYDRTFHVYGSSWRTKDCMDCSCSDDGSIHCCQVGGRPDSYDKEKCTAIFDKENCRHHVVRNDDPCKTCPHSMVG</sequence>
<dbReference type="GO" id="GO:0005576">
    <property type="term" value="C:extracellular region"/>
    <property type="evidence" value="ECO:0007669"/>
    <property type="project" value="UniProtKB-SubCell"/>
</dbReference>
<name>A0AAV7A014_ENGPU</name>